<evidence type="ECO:0008006" key="3">
    <source>
        <dbReference type="Google" id="ProtNLM"/>
    </source>
</evidence>
<dbReference type="AlphaFoldDB" id="A0A2M8ES65"/>
<dbReference type="InterPro" id="IPR021109">
    <property type="entry name" value="Peptidase_aspartic_dom_sf"/>
</dbReference>
<accession>A0A2M8ES65</accession>
<proteinExistence type="predicted"/>
<protein>
    <recommendedName>
        <fullName evidence="3">Peptidase A2 domain-containing protein</fullName>
    </recommendedName>
</protein>
<organism evidence="1 2">
    <name type="scientific">Candidatus Shapirobacteria bacterium CG_4_9_14_0_2_um_filter_39_11</name>
    <dbReference type="NCBI Taxonomy" id="1974478"/>
    <lineage>
        <taxon>Bacteria</taxon>
        <taxon>Candidatus Shapironibacteriota</taxon>
    </lineage>
</organism>
<dbReference type="EMBL" id="PFSF01000061">
    <property type="protein sequence ID" value="PJC27957.1"/>
    <property type="molecule type" value="Genomic_DNA"/>
</dbReference>
<dbReference type="Gene3D" id="2.40.70.10">
    <property type="entry name" value="Acid Proteases"/>
    <property type="match status" value="1"/>
</dbReference>
<reference evidence="2" key="1">
    <citation type="submission" date="2017-09" db="EMBL/GenBank/DDBJ databases">
        <title>Depth-based differentiation of microbial function through sediment-hosted aquifers and enrichment of novel symbionts in the deep terrestrial subsurface.</title>
        <authorList>
            <person name="Probst A.J."/>
            <person name="Ladd B."/>
            <person name="Jarett J.K."/>
            <person name="Geller-Mcgrath D.E."/>
            <person name="Sieber C.M.K."/>
            <person name="Emerson J.B."/>
            <person name="Anantharaman K."/>
            <person name="Thomas B.C."/>
            <person name="Malmstrom R."/>
            <person name="Stieglmeier M."/>
            <person name="Klingl A."/>
            <person name="Woyke T."/>
            <person name="Ryan C.M."/>
            <person name="Banfield J.F."/>
        </authorList>
    </citation>
    <scope>NUCLEOTIDE SEQUENCE [LARGE SCALE GENOMIC DNA]</scope>
</reference>
<dbReference type="SUPFAM" id="SSF50630">
    <property type="entry name" value="Acid proteases"/>
    <property type="match status" value="1"/>
</dbReference>
<name>A0A2M8ES65_9BACT</name>
<comment type="caution">
    <text evidence="1">The sequence shown here is derived from an EMBL/GenBank/DDBJ whole genome shotgun (WGS) entry which is preliminary data.</text>
</comment>
<gene>
    <name evidence="1" type="ORF">CO054_02740</name>
</gene>
<sequence length="150" mass="17086">MKPIELASPIKVWYKPLPKFPKIPWPIVDIRLSYKNKTLPQAVFSLVDSGASSSFLHMEIAEALGFNLKKLGTPKPGGTSVSGFYKSWILPELVNIDIYGYSFSFKFLVIDNPDLIWPCILGENSIFEVAGLDFKKFKSHFEIRFRQDIN</sequence>
<dbReference type="Proteomes" id="UP000229816">
    <property type="component" value="Unassembled WGS sequence"/>
</dbReference>
<evidence type="ECO:0000313" key="1">
    <source>
        <dbReference type="EMBL" id="PJC27957.1"/>
    </source>
</evidence>
<dbReference type="CDD" id="cd00303">
    <property type="entry name" value="retropepsin_like"/>
    <property type="match status" value="1"/>
</dbReference>
<evidence type="ECO:0000313" key="2">
    <source>
        <dbReference type="Proteomes" id="UP000229816"/>
    </source>
</evidence>